<evidence type="ECO:0000313" key="7">
    <source>
        <dbReference type="Proteomes" id="UP000046393"/>
    </source>
</evidence>
<feature type="domain" description="SH3" evidence="6">
    <location>
        <begin position="227"/>
        <end position="289"/>
    </location>
</feature>
<dbReference type="InterPro" id="IPR051184">
    <property type="entry name" value="Tyrosine-phos_adapter"/>
</dbReference>
<organism evidence="7 8">
    <name type="scientific">Syphacia muris</name>
    <dbReference type="NCBI Taxonomy" id="451379"/>
    <lineage>
        <taxon>Eukaryota</taxon>
        <taxon>Metazoa</taxon>
        <taxon>Ecdysozoa</taxon>
        <taxon>Nematoda</taxon>
        <taxon>Chromadorea</taxon>
        <taxon>Rhabditida</taxon>
        <taxon>Spirurina</taxon>
        <taxon>Oxyuridomorpha</taxon>
        <taxon>Oxyuroidea</taxon>
        <taxon>Oxyuridae</taxon>
        <taxon>Syphacia</taxon>
    </lineage>
</organism>
<evidence type="ECO:0000256" key="1">
    <source>
        <dbReference type="ARBA" id="ARBA00022443"/>
    </source>
</evidence>
<sequence>MFSAFGYGLEAVTLTNIVGYPLAPGREALVITEDNVIGFVPSNYVRKESFVEKAKGTIKGFGKPNKSKSKLLDYQQSYNNSFSEPSSARPALAAVSGNGTFENGFDRKPKSNFLMTAVAKYSYEPQREDELRLTKGDVVDVLEKSSDGWWKGVCRNETGWFPSNYVDESPPATFSSPNSSFDNPIIGKTVNYWIFYLTFPSRFMSLIWKCFGSHGKCSINVPPMTPKVMEIVVTLYAFDAQSAEELSFRKGERLEIIEHPAHDPEWWKARNSKGCVGLIPTNYIEVIQVESKEEETKVSEEPKAEETKDAVIFSSSEVLGAAASEPYYYGKISRSEADSQLNERGEEGDFLLRDSESNIGEFSISLKAKERNKHFLIKVDQAGKTFKIGSRTFQTMDALVKHYTSSPIYTNEPTNERLFLVKALPR</sequence>
<dbReference type="PROSITE" id="PS50001">
    <property type="entry name" value="SH2"/>
    <property type="match status" value="1"/>
</dbReference>
<feature type="domain" description="SH3" evidence="6">
    <location>
        <begin position="112"/>
        <end position="171"/>
    </location>
</feature>
<dbReference type="Pfam" id="PF00017">
    <property type="entry name" value="SH2"/>
    <property type="match status" value="1"/>
</dbReference>
<dbReference type="CDD" id="cd11767">
    <property type="entry name" value="SH3_Nck_3"/>
    <property type="match status" value="1"/>
</dbReference>
<dbReference type="InterPro" id="IPR000980">
    <property type="entry name" value="SH2"/>
</dbReference>
<dbReference type="SUPFAM" id="SSF50044">
    <property type="entry name" value="SH3-domain"/>
    <property type="match status" value="2"/>
</dbReference>
<dbReference type="Pfam" id="PF00018">
    <property type="entry name" value="SH3_1"/>
    <property type="match status" value="1"/>
</dbReference>
<keyword evidence="7" id="KW-1185">Reference proteome</keyword>
<dbReference type="SUPFAM" id="SSF55550">
    <property type="entry name" value="SH2 domain"/>
    <property type="match status" value="1"/>
</dbReference>
<protein>
    <submittedName>
        <fullName evidence="8">NCK2</fullName>
    </submittedName>
</protein>
<dbReference type="AlphaFoldDB" id="A0A0N5AW97"/>
<dbReference type="Gene3D" id="3.30.505.10">
    <property type="entry name" value="SH2 domain"/>
    <property type="match status" value="1"/>
</dbReference>
<accession>A0A0N5AW97</accession>
<dbReference type="PRINTS" id="PR00401">
    <property type="entry name" value="SH2DOMAIN"/>
</dbReference>
<evidence type="ECO:0000256" key="2">
    <source>
        <dbReference type="ARBA" id="ARBA00022999"/>
    </source>
</evidence>
<dbReference type="Proteomes" id="UP000046393">
    <property type="component" value="Unplaced"/>
</dbReference>
<evidence type="ECO:0000313" key="8">
    <source>
        <dbReference type="WBParaSite" id="SMUV_0000918701-mRNA-1"/>
    </source>
</evidence>
<dbReference type="InterPro" id="IPR001452">
    <property type="entry name" value="SH3_domain"/>
</dbReference>
<dbReference type="InterPro" id="IPR036028">
    <property type="entry name" value="SH3-like_dom_sf"/>
</dbReference>
<dbReference type="SMART" id="SM00252">
    <property type="entry name" value="SH2"/>
    <property type="match status" value="1"/>
</dbReference>
<dbReference type="PRINTS" id="PR00499">
    <property type="entry name" value="P67PHOX"/>
</dbReference>
<dbReference type="GO" id="GO:0035591">
    <property type="term" value="F:signaling adaptor activity"/>
    <property type="evidence" value="ECO:0007669"/>
    <property type="project" value="TreeGrafter"/>
</dbReference>
<dbReference type="GO" id="GO:0030971">
    <property type="term" value="F:receptor tyrosine kinase binding"/>
    <property type="evidence" value="ECO:0007669"/>
    <property type="project" value="TreeGrafter"/>
</dbReference>
<dbReference type="GO" id="GO:0005737">
    <property type="term" value="C:cytoplasm"/>
    <property type="evidence" value="ECO:0007669"/>
    <property type="project" value="TreeGrafter"/>
</dbReference>
<dbReference type="FunFam" id="2.30.30.40:FF:000110">
    <property type="entry name" value="Cytoplasmic protein"/>
    <property type="match status" value="1"/>
</dbReference>
<dbReference type="InterPro" id="IPR036860">
    <property type="entry name" value="SH2_dom_sf"/>
</dbReference>
<dbReference type="WBParaSite" id="SMUV_0000918701-mRNA-1">
    <property type="protein sequence ID" value="SMUV_0000918701-mRNA-1"/>
    <property type="gene ID" value="SMUV_0000918701"/>
</dbReference>
<dbReference type="GO" id="GO:0016477">
    <property type="term" value="P:cell migration"/>
    <property type="evidence" value="ECO:0007669"/>
    <property type="project" value="TreeGrafter"/>
</dbReference>
<feature type="domain" description="SH2" evidence="5">
    <location>
        <begin position="327"/>
        <end position="424"/>
    </location>
</feature>
<name>A0A0N5AW97_9BILA</name>
<dbReference type="PRINTS" id="PR00452">
    <property type="entry name" value="SH3DOMAIN"/>
</dbReference>
<dbReference type="Gene3D" id="2.30.30.40">
    <property type="entry name" value="SH3 Domains"/>
    <property type="match status" value="2"/>
</dbReference>
<keyword evidence="1 4" id="KW-0728">SH3 domain</keyword>
<dbReference type="CDD" id="cd11766">
    <property type="entry name" value="SH3_Nck_2"/>
    <property type="match status" value="1"/>
</dbReference>
<dbReference type="PROSITE" id="PS50002">
    <property type="entry name" value="SH3"/>
    <property type="match status" value="2"/>
</dbReference>
<dbReference type="PANTHER" id="PTHR19969">
    <property type="entry name" value="SH2-SH3 ADAPTOR PROTEIN-RELATED"/>
    <property type="match status" value="1"/>
</dbReference>
<dbReference type="SMART" id="SM00326">
    <property type="entry name" value="SH3"/>
    <property type="match status" value="2"/>
</dbReference>
<keyword evidence="2 3" id="KW-0727">SH2 domain</keyword>
<evidence type="ECO:0000256" key="4">
    <source>
        <dbReference type="PROSITE-ProRule" id="PRU00192"/>
    </source>
</evidence>
<dbReference type="GO" id="GO:0007167">
    <property type="term" value="P:enzyme-linked receptor protein signaling pathway"/>
    <property type="evidence" value="ECO:0007669"/>
    <property type="project" value="TreeGrafter"/>
</dbReference>
<dbReference type="Pfam" id="PF14604">
    <property type="entry name" value="SH3_9"/>
    <property type="match status" value="1"/>
</dbReference>
<evidence type="ECO:0000256" key="3">
    <source>
        <dbReference type="PROSITE-ProRule" id="PRU00191"/>
    </source>
</evidence>
<proteinExistence type="predicted"/>
<dbReference type="PANTHER" id="PTHR19969:SF14">
    <property type="entry name" value="DREADLOCKS, ISOFORM B"/>
    <property type="match status" value="1"/>
</dbReference>
<evidence type="ECO:0000259" key="5">
    <source>
        <dbReference type="PROSITE" id="PS50001"/>
    </source>
</evidence>
<reference evidence="8" key="1">
    <citation type="submission" date="2017-02" db="UniProtKB">
        <authorList>
            <consortium name="WormBaseParasite"/>
        </authorList>
    </citation>
    <scope>IDENTIFICATION</scope>
</reference>
<dbReference type="STRING" id="451379.A0A0N5AW97"/>
<evidence type="ECO:0000259" key="6">
    <source>
        <dbReference type="PROSITE" id="PS50002"/>
    </source>
</evidence>